<keyword evidence="2" id="KW-0378">Hydrolase</keyword>
<protein>
    <submittedName>
        <fullName evidence="5">DNA repair exonuclease</fullName>
    </submittedName>
</protein>
<evidence type="ECO:0000256" key="2">
    <source>
        <dbReference type="ARBA" id="ARBA00022801"/>
    </source>
</evidence>
<dbReference type="PANTHER" id="PTHR30337:SF0">
    <property type="entry name" value="NUCLEASE SBCCD SUBUNIT D"/>
    <property type="match status" value="1"/>
</dbReference>
<dbReference type="InterPro" id="IPR050535">
    <property type="entry name" value="DNA_Repair-Maintenance_Comp"/>
</dbReference>
<dbReference type="InterPro" id="IPR041796">
    <property type="entry name" value="Mre11_N"/>
</dbReference>
<dbReference type="Pfam" id="PF00149">
    <property type="entry name" value="Metallophos"/>
    <property type="match status" value="1"/>
</dbReference>
<keyword evidence="1" id="KW-0540">Nuclease</keyword>
<dbReference type="EMBL" id="CP091871">
    <property type="protein sequence ID" value="WEU40350.1"/>
    <property type="molecule type" value="Genomic_DNA"/>
</dbReference>
<keyword evidence="3 5" id="KW-0269">Exonuclease</keyword>
<dbReference type="SUPFAM" id="SSF56300">
    <property type="entry name" value="Metallo-dependent phosphatases"/>
    <property type="match status" value="1"/>
</dbReference>
<dbReference type="GO" id="GO:0004527">
    <property type="term" value="F:exonuclease activity"/>
    <property type="evidence" value="ECO:0007669"/>
    <property type="project" value="UniProtKB-KW"/>
</dbReference>
<dbReference type="Proteomes" id="UP000186851">
    <property type="component" value="Chromosome"/>
</dbReference>
<evidence type="ECO:0000256" key="1">
    <source>
        <dbReference type="ARBA" id="ARBA00022722"/>
    </source>
</evidence>
<dbReference type="InterPro" id="IPR004843">
    <property type="entry name" value="Calcineurin-like_PHP"/>
</dbReference>
<dbReference type="Gene3D" id="3.60.21.10">
    <property type="match status" value="1"/>
</dbReference>
<evidence type="ECO:0000313" key="6">
    <source>
        <dbReference type="Proteomes" id="UP000186851"/>
    </source>
</evidence>
<dbReference type="KEGG" id="oyw:OdinLCB4_007745"/>
<dbReference type="PANTHER" id="PTHR30337">
    <property type="entry name" value="COMPONENT OF ATP-DEPENDENT DSDNA EXONUCLEASE"/>
    <property type="match status" value="1"/>
</dbReference>
<dbReference type="CDD" id="cd00840">
    <property type="entry name" value="MPP_Mre11_N"/>
    <property type="match status" value="1"/>
</dbReference>
<feature type="domain" description="Calcineurin-like phosphoesterase" evidence="4">
    <location>
        <begin position="3"/>
        <end position="200"/>
    </location>
</feature>
<evidence type="ECO:0000313" key="5">
    <source>
        <dbReference type="EMBL" id="WEU40350.1"/>
    </source>
</evidence>
<proteinExistence type="predicted"/>
<sequence>MYKFAHIADCHLGANREPELRKLEVEAFKKSIDECLLRKVDFIIISGDIFHSNLPDMWVVSEAVRKMREAVEQGIRIYVVYGSHDYSPSETSIIDVLDSAGLVNRVGAGEIKDGSLLLKFTIDPKTKAKLTGISARKLGIEREYYTILDRDSLEREPGFKIFVFHTMISELKPLDLSKTESMQLSYLPSGFNYYAGGHPHKTIVKSFEGYPFIVYPGPLFAKDSKDFEEAAKGVKRGFYVVEFDSQVRNTEFIEVKVCDYYFEEYDATGKTPSQVTNDLAEKLRKADLNNKIVLLKVSGELASGKTADVDFTSIRRIIMERGALHARINRYGLTSKEYTSIKVKGSDVKEVEEKIFEENLRTVKLSNQKLTSTEGVKLALNLLKVLRDPPKVNESKDDYLNRIRSQALNVLGVSEDER</sequence>
<reference evidence="5" key="1">
    <citation type="journal article" date="2017" name="Nature">
        <title>Asgard archaea illuminate the origin of eukaryotic cellular complexity.</title>
        <authorList>
            <person name="Zaremba-Niedzwiedzka K."/>
            <person name="Caceres E.F."/>
            <person name="Saw J.H."/>
            <person name="Backstrom D."/>
            <person name="Juzokaite L."/>
            <person name="Vancaester E."/>
            <person name="Seitz K.W."/>
            <person name="Anantharaman K."/>
            <person name="Starnawski P."/>
            <person name="Kjeldsen K.U."/>
            <person name="Scott M.B."/>
            <person name="Nunoura T."/>
            <person name="Banfield J.F."/>
            <person name="Schramm A."/>
            <person name="Baker B.J."/>
            <person name="Spang A."/>
            <person name="Ettema T.J.G."/>
        </authorList>
    </citation>
    <scope>NUCLEOTIDE SEQUENCE</scope>
    <source>
        <strain evidence="5">LCB_4</strain>
    </source>
</reference>
<reference evidence="5" key="2">
    <citation type="journal article" date="2022" name="Nat. Microbiol.">
        <title>A closed Candidatus Odinarchaeum chromosome exposes Asgard archaeal viruses.</title>
        <authorList>
            <person name="Tamarit D."/>
            <person name="Caceres E.F."/>
            <person name="Krupovic M."/>
            <person name="Nijland R."/>
            <person name="Eme L."/>
            <person name="Robinson N.P."/>
            <person name="Ettema T.J.G."/>
        </authorList>
    </citation>
    <scope>NUCLEOTIDE SEQUENCE</scope>
    <source>
        <strain evidence="5">LCB_4</strain>
    </source>
</reference>
<dbReference type="AlphaFoldDB" id="A0AAF0D280"/>
<gene>
    <name evidence="5" type="ORF">OdinLCB4_007745</name>
</gene>
<evidence type="ECO:0000256" key="3">
    <source>
        <dbReference type="ARBA" id="ARBA00022839"/>
    </source>
</evidence>
<name>A0AAF0D280_ODILC</name>
<evidence type="ECO:0000259" key="4">
    <source>
        <dbReference type="Pfam" id="PF00149"/>
    </source>
</evidence>
<accession>A0AAF0D280</accession>
<dbReference type="InterPro" id="IPR029052">
    <property type="entry name" value="Metallo-depent_PP-like"/>
</dbReference>
<organism evidence="5 6">
    <name type="scientific">Odinarchaeota yellowstonii (strain LCB_4)</name>
    <dbReference type="NCBI Taxonomy" id="1841599"/>
    <lineage>
        <taxon>Archaea</taxon>
        <taxon>Promethearchaeati</taxon>
        <taxon>Candidatus Odinarchaeota</taxon>
        <taxon>Candidatus Odinarchaeia</taxon>
        <taxon>Candidatus Odinarchaeales</taxon>
        <taxon>Candidatus Odinarchaeaceae</taxon>
        <taxon>Candidatus Odinarchaeum</taxon>
    </lineage>
</organism>